<evidence type="ECO:0000256" key="2">
    <source>
        <dbReference type="SAM" id="SignalP"/>
    </source>
</evidence>
<gene>
    <name evidence="3" type="ORF">IOD40_18955</name>
</gene>
<keyword evidence="4" id="KW-1185">Reference proteome</keyword>
<dbReference type="Gene3D" id="3.40.190.150">
    <property type="entry name" value="Bordetella uptake gene, domain 1"/>
    <property type="match status" value="1"/>
</dbReference>
<dbReference type="PANTHER" id="PTHR42928:SF5">
    <property type="entry name" value="BLR1237 PROTEIN"/>
    <property type="match status" value="1"/>
</dbReference>
<dbReference type="RefSeq" id="WP_198478272.1">
    <property type="nucleotide sequence ID" value="NZ_JADGMQ010000022.1"/>
</dbReference>
<dbReference type="CDD" id="cd13578">
    <property type="entry name" value="PBP2_Bug27"/>
    <property type="match status" value="1"/>
</dbReference>
<evidence type="ECO:0000313" key="3">
    <source>
        <dbReference type="EMBL" id="MBI1622735.1"/>
    </source>
</evidence>
<feature type="signal peptide" evidence="2">
    <location>
        <begin position="1"/>
        <end position="25"/>
    </location>
</feature>
<comment type="caution">
    <text evidence="3">The sequence shown here is derived from an EMBL/GenBank/DDBJ whole genome shotgun (WGS) entry which is preliminary data.</text>
</comment>
<accession>A0ABS0SJ37</accession>
<dbReference type="InterPro" id="IPR005064">
    <property type="entry name" value="BUG"/>
</dbReference>
<dbReference type="PANTHER" id="PTHR42928">
    <property type="entry name" value="TRICARBOXYLATE-BINDING PROTEIN"/>
    <property type="match status" value="1"/>
</dbReference>
<evidence type="ECO:0000256" key="1">
    <source>
        <dbReference type="ARBA" id="ARBA00006987"/>
    </source>
</evidence>
<organism evidence="3 4">
    <name type="scientific">Aquamicrobium zhengzhouense</name>
    <dbReference type="NCBI Taxonomy" id="2781738"/>
    <lineage>
        <taxon>Bacteria</taxon>
        <taxon>Pseudomonadati</taxon>
        <taxon>Pseudomonadota</taxon>
        <taxon>Alphaproteobacteria</taxon>
        <taxon>Hyphomicrobiales</taxon>
        <taxon>Phyllobacteriaceae</taxon>
        <taxon>Aquamicrobium</taxon>
    </lineage>
</organism>
<dbReference type="SUPFAM" id="SSF53850">
    <property type="entry name" value="Periplasmic binding protein-like II"/>
    <property type="match status" value="1"/>
</dbReference>
<name>A0ABS0SJ37_9HYPH</name>
<dbReference type="Proteomes" id="UP000601789">
    <property type="component" value="Unassembled WGS sequence"/>
</dbReference>
<keyword evidence="2" id="KW-0732">Signal</keyword>
<feature type="chain" id="PRO_5045755342" evidence="2">
    <location>
        <begin position="26"/>
        <end position="320"/>
    </location>
</feature>
<proteinExistence type="inferred from homology"/>
<protein>
    <submittedName>
        <fullName evidence="3">Tripartite tricarboxylate transporter substrate binding protein</fullName>
    </submittedName>
</protein>
<sequence>MLKKYLASAAIGMMALGLGASASLAQTYPDRPITLVVPFAAGGGTDIQARKVADGISKALGQPVVVENKPGAGSLIGVQYAAQQKPDGYTLLMMSSSYVTNVVLGEGKPYDPAADFEPVTMVSISPTALVAHPSVKAETLQEFIDLAKAEPGLINYGTFGDRSQPHLSAVLFGAEAGLEMNAIPYNGGGPAVTAVVSGEVDMLMPTIMLVQPHVESGALRALAIASSVRSPLAPEVPTFAEAGFPFEMGTWFGIAAPAGTDPEIVKKVSEAAIGFLTTDEMRKEIEGEGSVLLALDPAKTKAFIADEIERWTKVKELGLF</sequence>
<comment type="similarity">
    <text evidence="1">Belongs to the UPF0065 (bug) family.</text>
</comment>
<dbReference type="PIRSF" id="PIRSF017082">
    <property type="entry name" value="YflP"/>
    <property type="match status" value="1"/>
</dbReference>
<evidence type="ECO:0000313" key="4">
    <source>
        <dbReference type="Proteomes" id="UP000601789"/>
    </source>
</evidence>
<dbReference type="Pfam" id="PF03401">
    <property type="entry name" value="TctC"/>
    <property type="match status" value="1"/>
</dbReference>
<dbReference type="EMBL" id="JADGMQ010000022">
    <property type="protein sequence ID" value="MBI1622735.1"/>
    <property type="molecule type" value="Genomic_DNA"/>
</dbReference>
<dbReference type="Gene3D" id="3.40.190.10">
    <property type="entry name" value="Periplasmic binding protein-like II"/>
    <property type="match status" value="1"/>
</dbReference>
<reference evidence="3 4" key="1">
    <citation type="submission" date="2020-10" db="EMBL/GenBank/DDBJ databases">
        <title>Aquamicrobium zhengzhouensis sp. nov., a exopolysaccharide producing bacterium isolated from farmland soil.</title>
        <authorList>
            <person name="Wang X."/>
        </authorList>
    </citation>
    <scope>NUCLEOTIDE SEQUENCE [LARGE SCALE GENOMIC DNA]</scope>
    <source>
        <strain evidence="4">cd-1</strain>
    </source>
</reference>
<dbReference type="InterPro" id="IPR042100">
    <property type="entry name" value="Bug_dom1"/>
</dbReference>